<evidence type="ECO:0000256" key="3">
    <source>
        <dbReference type="ARBA" id="ARBA00022827"/>
    </source>
</evidence>
<reference evidence="5" key="1">
    <citation type="journal article" date="2014" name="Int. J. Syst. Evol. Microbiol.">
        <title>Complete genome sequence of Corynebacterium casei LMG S-19264T (=DSM 44701T), isolated from a smear-ripened cheese.</title>
        <authorList>
            <consortium name="US DOE Joint Genome Institute (JGI-PGF)"/>
            <person name="Walter F."/>
            <person name="Albersmeier A."/>
            <person name="Kalinowski J."/>
            <person name="Ruckert C."/>
        </authorList>
    </citation>
    <scope>NUCLEOTIDE SEQUENCE</scope>
    <source>
        <strain evidence="5">JCM 13919</strain>
    </source>
</reference>
<dbReference type="Pfam" id="PF01494">
    <property type="entry name" value="FAD_binding_3"/>
    <property type="match status" value="1"/>
</dbReference>
<evidence type="ECO:0000256" key="2">
    <source>
        <dbReference type="ARBA" id="ARBA00022630"/>
    </source>
</evidence>
<dbReference type="Gene3D" id="3.50.50.60">
    <property type="entry name" value="FAD/NAD(P)-binding domain"/>
    <property type="match status" value="1"/>
</dbReference>
<organism evidence="5 6">
    <name type="scientific">Legionella impletisoli</name>
    <dbReference type="NCBI Taxonomy" id="343510"/>
    <lineage>
        <taxon>Bacteria</taxon>
        <taxon>Pseudomonadati</taxon>
        <taxon>Pseudomonadota</taxon>
        <taxon>Gammaproteobacteria</taxon>
        <taxon>Legionellales</taxon>
        <taxon>Legionellaceae</taxon>
        <taxon>Legionella</taxon>
    </lineage>
</organism>
<dbReference type="GO" id="GO:0016709">
    <property type="term" value="F:oxidoreductase activity, acting on paired donors, with incorporation or reduction of molecular oxygen, NAD(P)H as one donor, and incorporation of one atom of oxygen"/>
    <property type="evidence" value="ECO:0007669"/>
    <property type="project" value="UniProtKB-ARBA"/>
</dbReference>
<protein>
    <submittedName>
        <fullName evidence="5">FAD-binding monooxygenase</fullName>
    </submittedName>
</protein>
<dbReference type="PANTHER" id="PTHR43004:SF19">
    <property type="entry name" value="BINDING MONOOXYGENASE, PUTATIVE (JCVI)-RELATED"/>
    <property type="match status" value="1"/>
</dbReference>
<proteinExistence type="predicted"/>
<reference evidence="5" key="2">
    <citation type="submission" date="2020-09" db="EMBL/GenBank/DDBJ databases">
        <authorList>
            <person name="Sun Q."/>
            <person name="Ohkuma M."/>
        </authorList>
    </citation>
    <scope>NUCLEOTIDE SEQUENCE</scope>
    <source>
        <strain evidence="5">JCM 13919</strain>
    </source>
</reference>
<keyword evidence="5" id="KW-0503">Monooxygenase</keyword>
<dbReference type="InterPro" id="IPR050641">
    <property type="entry name" value="RIFMO-like"/>
</dbReference>
<dbReference type="OrthoDB" id="8672648at2"/>
<dbReference type="Gene3D" id="3.30.70.2450">
    <property type="match status" value="1"/>
</dbReference>
<sequence length="535" mass="60996">MVKEAVEVLVVGAGPVGLFCANELKRHGIRCRIIDQKAELSDKSKALGLHIRTLDVLQDTGLFHEVLKQGHKVQGVLFKSNDRELVRADFKGIEANHHFLIDLPQDKTERILYDHLQQQGIEVEWETALVNVSQTQSEVIASLTHHDGSQETIHTKWLIACDGAHSTVRHRCNMEFEGSEYHQNWWLADLLIDWEESDEYMSIFIGPKGPLACFPMGNKRFRLVLTALNHHEGDPSFADIVAAFNERSSNKAKLSNPVWITKFYIHHRQIEQYRRNRIFFAGDAAHIHSPMGGQGLNTGIQDVYNLVWKLALVEKGQAKDLLLDSYHLERYPVGKQVLQETDLMTRMILIENPLLIRLRNVMLSTLMSFKPIRKTLAAQIAELRISYEKSPIVKDLSHQARFKAGTFLTDFNLTNATSGEVKSLSEILQGTKHHLLLFTGIAGHSEASLLEMAKMIEHDFNDVIESHLILSHAVELPEKNAFHLWIDEEEIQEHLDLEKPTVILIRPDKYIGFSQSPAVHSVLSHYLQEIFLKHS</sequence>
<evidence type="ECO:0000313" key="5">
    <source>
        <dbReference type="EMBL" id="GGI87446.1"/>
    </source>
</evidence>
<dbReference type="AlphaFoldDB" id="A0A917JWL7"/>
<dbReference type="EMBL" id="BMOB01000006">
    <property type="protein sequence ID" value="GGI87446.1"/>
    <property type="molecule type" value="Genomic_DNA"/>
</dbReference>
<dbReference type="Proteomes" id="UP000630149">
    <property type="component" value="Unassembled WGS sequence"/>
</dbReference>
<evidence type="ECO:0000256" key="1">
    <source>
        <dbReference type="ARBA" id="ARBA00001974"/>
    </source>
</evidence>
<feature type="domain" description="FAD-binding" evidence="4">
    <location>
        <begin position="6"/>
        <end position="340"/>
    </location>
</feature>
<keyword evidence="5" id="KW-0560">Oxidoreductase</keyword>
<accession>A0A917JWL7</accession>
<keyword evidence="3" id="KW-0274">FAD</keyword>
<dbReference type="PANTHER" id="PTHR43004">
    <property type="entry name" value="TRK SYSTEM POTASSIUM UPTAKE PROTEIN"/>
    <property type="match status" value="1"/>
</dbReference>
<comment type="caution">
    <text evidence="5">The sequence shown here is derived from an EMBL/GenBank/DDBJ whole genome shotgun (WGS) entry which is preliminary data.</text>
</comment>
<dbReference type="SUPFAM" id="SSF51905">
    <property type="entry name" value="FAD/NAD(P)-binding domain"/>
    <property type="match status" value="1"/>
</dbReference>
<gene>
    <name evidence="5" type="ORF">GCM10007966_15160</name>
</gene>
<dbReference type="PRINTS" id="PR00420">
    <property type="entry name" value="RNGMNOXGNASE"/>
</dbReference>
<dbReference type="RefSeq" id="WP_131776905.1">
    <property type="nucleotide sequence ID" value="NZ_BMOB01000006.1"/>
</dbReference>
<dbReference type="InterPro" id="IPR002938">
    <property type="entry name" value="FAD-bd"/>
</dbReference>
<evidence type="ECO:0000259" key="4">
    <source>
        <dbReference type="Pfam" id="PF01494"/>
    </source>
</evidence>
<keyword evidence="6" id="KW-1185">Reference proteome</keyword>
<comment type="cofactor">
    <cofactor evidence="1">
        <name>FAD</name>
        <dbReference type="ChEBI" id="CHEBI:57692"/>
    </cofactor>
</comment>
<dbReference type="GO" id="GO:0071949">
    <property type="term" value="F:FAD binding"/>
    <property type="evidence" value="ECO:0007669"/>
    <property type="project" value="InterPro"/>
</dbReference>
<evidence type="ECO:0000313" key="6">
    <source>
        <dbReference type="Proteomes" id="UP000630149"/>
    </source>
</evidence>
<name>A0A917JWL7_9GAMM</name>
<keyword evidence="2" id="KW-0285">Flavoprotein</keyword>
<dbReference type="InterPro" id="IPR036188">
    <property type="entry name" value="FAD/NAD-bd_sf"/>
</dbReference>